<evidence type="ECO:0000313" key="1">
    <source>
        <dbReference type="EMBL" id="MCR6506305.1"/>
    </source>
</evidence>
<protein>
    <recommendedName>
        <fullName evidence="5">Beta-galactosidase</fullName>
    </recommendedName>
</protein>
<evidence type="ECO:0008006" key="5">
    <source>
        <dbReference type="Google" id="ProtNLM"/>
    </source>
</evidence>
<reference evidence="2" key="2">
    <citation type="submission" date="2022-04" db="EMBL/GenBank/DDBJ databases">
        <authorList>
            <person name="Fokt H."/>
            <person name="Baines J."/>
        </authorList>
    </citation>
    <scope>NUCLEOTIDE SEQUENCE</scope>
    <source>
        <strain evidence="1">KH365_2</strain>
        <strain evidence="2">KH569_7</strain>
    </source>
</reference>
<evidence type="ECO:0000313" key="2">
    <source>
        <dbReference type="EMBL" id="MCR6509656.1"/>
    </source>
</evidence>
<sequence length="57" mass="6895">MKKYAFLFLLLSMFFIFIAQSGNKYRIEIKDGQFVYDEEAVWVISGEMHYTHIPHQY</sequence>
<comment type="caution">
    <text evidence="2">The sequence shown here is derived from an EMBL/GenBank/DDBJ whole genome shotgun (WGS) entry which is preliminary data.</text>
</comment>
<dbReference type="EMBL" id="JAMZEE010000053">
    <property type="protein sequence ID" value="MCR6509656.1"/>
    <property type="molecule type" value="Genomic_DNA"/>
</dbReference>
<dbReference type="EMBL" id="JAMZED010000072">
    <property type="protein sequence ID" value="MCR6506305.1"/>
    <property type="molecule type" value="Genomic_DNA"/>
</dbReference>
<dbReference type="AlphaFoldDB" id="A0A9X2SWX4"/>
<dbReference type="RefSeq" id="WP_176469617.1">
    <property type="nucleotide sequence ID" value="NZ_JAMZED010000072.1"/>
</dbReference>
<reference evidence="2" key="1">
    <citation type="journal article" date="2022" name="Arch. Microbiol.">
        <title>Bacteroides muris sp. nov. isolated from the cecum of wild-derived house mice.</title>
        <authorList>
            <person name="Fokt H."/>
            <person name="Unni R."/>
            <person name="Repnik U."/>
            <person name="Schmitz R.A."/>
            <person name="Bramkamp M."/>
            <person name="Baines J.F."/>
            <person name="Unterweger D."/>
        </authorList>
    </citation>
    <scope>NUCLEOTIDE SEQUENCE</scope>
    <source>
        <strain evidence="1">KH365_2</strain>
        <strain evidence="2">KH569_7</strain>
    </source>
</reference>
<name>A0A9X2SWX4_9BACE</name>
<dbReference type="Proteomes" id="UP001143810">
    <property type="component" value="Unassembled WGS sequence"/>
</dbReference>
<organism evidence="2 4">
    <name type="scientific">Bacteroides muris</name>
    <name type="common">ex Fokt et al. 2023</name>
    <dbReference type="NCBI Taxonomy" id="2937417"/>
    <lineage>
        <taxon>Bacteria</taxon>
        <taxon>Pseudomonadati</taxon>
        <taxon>Bacteroidota</taxon>
        <taxon>Bacteroidia</taxon>
        <taxon>Bacteroidales</taxon>
        <taxon>Bacteroidaceae</taxon>
        <taxon>Bacteroides</taxon>
    </lineage>
</organism>
<accession>A0A9X2SWX4</accession>
<evidence type="ECO:0000313" key="4">
    <source>
        <dbReference type="Proteomes" id="UP001143810"/>
    </source>
</evidence>
<keyword evidence="3" id="KW-1185">Reference proteome</keyword>
<gene>
    <name evidence="2" type="ORF">M1B78_16235</name>
    <name evidence="1" type="ORF">M1B79_16975</name>
</gene>
<proteinExistence type="predicted"/>
<dbReference type="Proteomes" id="UP001143192">
    <property type="component" value="Unassembled WGS sequence"/>
</dbReference>
<evidence type="ECO:0000313" key="3">
    <source>
        <dbReference type="Proteomes" id="UP001143192"/>
    </source>
</evidence>